<proteinExistence type="predicted"/>
<dbReference type="AlphaFoldDB" id="A0A061RVW6"/>
<gene>
    <name evidence="1" type="ORF">TSPGSL018_25260</name>
</gene>
<name>A0A061RVW6_9CHLO</name>
<sequence length="51" mass="5856">DTDALHMRRVFCHSRTEHRNTSQGISPNLGELGIPNIDKNWNYPFGTDRST</sequence>
<reference evidence="1" key="1">
    <citation type="submission" date="2014-05" db="EMBL/GenBank/DDBJ databases">
        <title>The transcriptome of the halophilic microalga Tetraselmis sp. GSL018 isolated from the Great Salt Lake, Utah.</title>
        <authorList>
            <person name="Jinkerson R.E."/>
            <person name="D'Adamo S."/>
            <person name="Posewitz M.C."/>
        </authorList>
    </citation>
    <scope>NUCLEOTIDE SEQUENCE</scope>
    <source>
        <strain evidence="1">GSL018</strain>
    </source>
</reference>
<protein>
    <submittedName>
        <fullName evidence="1">Uncharacterized protein</fullName>
    </submittedName>
</protein>
<feature type="non-terminal residue" evidence="1">
    <location>
        <position position="1"/>
    </location>
</feature>
<organism evidence="1">
    <name type="scientific">Tetraselmis sp. GSL018</name>
    <dbReference type="NCBI Taxonomy" id="582737"/>
    <lineage>
        <taxon>Eukaryota</taxon>
        <taxon>Viridiplantae</taxon>
        <taxon>Chlorophyta</taxon>
        <taxon>core chlorophytes</taxon>
        <taxon>Chlorodendrophyceae</taxon>
        <taxon>Chlorodendrales</taxon>
        <taxon>Chlorodendraceae</taxon>
        <taxon>Tetraselmis</taxon>
    </lineage>
</organism>
<dbReference type="EMBL" id="GBEZ01011058">
    <property type="protein sequence ID" value="JAC74691.1"/>
    <property type="molecule type" value="Transcribed_RNA"/>
</dbReference>
<evidence type="ECO:0000313" key="1">
    <source>
        <dbReference type="EMBL" id="JAC74691.1"/>
    </source>
</evidence>
<accession>A0A061RVW6</accession>